<sequence length="127" mass="14406">MDFRLAPYRVLAHNGRNWHILLLSDGRLQLDFGPFAMAIHQDDFRLMHGLAETAMQPASVTVGCVAHAGVERSIWIDQKYGAWLLVFDGVILRFMPQELLVFVQLCRETSRKLTLTPVSLPPAFDNN</sequence>
<dbReference type="Proteomes" id="UP000000263">
    <property type="component" value="Chromosome"/>
</dbReference>
<dbReference type="AlphaFoldDB" id="A7NS48"/>
<gene>
    <name evidence="1" type="ordered locus">Rcas_4370</name>
</gene>
<dbReference type="STRING" id="383372.Rcas_4370"/>
<accession>A7NS48</accession>
<dbReference type="OrthoDB" id="9835339at2"/>
<dbReference type="HOGENOM" id="CLU_1968894_0_0_0"/>
<name>A7NS48_ROSCS</name>
<evidence type="ECO:0000313" key="2">
    <source>
        <dbReference type="Proteomes" id="UP000000263"/>
    </source>
</evidence>
<dbReference type="RefSeq" id="WP_012122815.1">
    <property type="nucleotide sequence ID" value="NC_009767.1"/>
</dbReference>
<reference evidence="1 2" key="1">
    <citation type="submission" date="2007-08" db="EMBL/GenBank/DDBJ databases">
        <title>Complete sequence of Roseiflexus castenholzii DSM 13941.</title>
        <authorList>
            <consortium name="US DOE Joint Genome Institute"/>
            <person name="Copeland A."/>
            <person name="Lucas S."/>
            <person name="Lapidus A."/>
            <person name="Barry K."/>
            <person name="Glavina del Rio T."/>
            <person name="Dalin E."/>
            <person name="Tice H."/>
            <person name="Pitluck S."/>
            <person name="Thompson L.S."/>
            <person name="Brettin T."/>
            <person name="Bruce D."/>
            <person name="Detter J.C."/>
            <person name="Han C."/>
            <person name="Tapia R."/>
            <person name="Schmutz J."/>
            <person name="Larimer F."/>
            <person name="Land M."/>
            <person name="Hauser L."/>
            <person name="Kyrpides N."/>
            <person name="Mikhailova N."/>
            <person name="Bryant D.A."/>
            <person name="Hanada S."/>
            <person name="Tsukatani Y."/>
            <person name="Richardson P."/>
        </authorList>
    </citation>
    <scope>NUCLEOTIDE SEQUENCE [LARGE SCALE GENOMIC DNA]</scope>
    <source>
        <strain evidence="2">DSM 13941 / HLO8</strain>
    </source>
</reference>
<keyword evidence="2" id="KW-1185">Reference proteome</keyword>
<evidence type="ECO:0000313" key="1">
    <source>
        <dbReference type="EMBL" id="ABU60394.1"/>
    </source>
</evidence>
<organism evidence="1 2">
    <name type="scientific">Roseiflexus castenholzii (strain DSM 13941 / HLO8)</name>
    <dbReference type="NCBI Taxonomy" id="383372"/>
    <lineage>
        <taxon>Bacteria</taxon>
        <taxon>Bacillati</taxon>
        <taxon>Chloroflexota</taxon>
        <taxon>Chloroflexia</taxon>
        <taxon>Chloroflexales</taxon>
        <taxon>Roseiflexineae</taxon>
        <taxon>Roseiflexaceae</taxon>
        <taxon>Roseiflexus</taxon>
    </lineage>
</organism>
<proteinExistence type="predicted"/>
<dbReference type="EMBL" id="CP000804">
    <property type="protein sequence ID" value="ABU60394.1"/>
    <property type="molecule type" value="Genomic_DNA"/>
</dbReference>
<protein>
    <submittedName>
        <fullName evidence="1">Uncharacterized protein</fullName>
    </submittedName>
</protein>
<dbReference type="KEGG" id="rca:Rcas_4370"/>